<dbReference type="AlphaFoldDB" id="A0A371NX28"/>
<gene>
    <name evidence="1" type="ORF">DY023_03390</name>
</gene>
<dbReference type="Proteomes" id="UP000262172">
    <property type="component" value="Unassembled WGS sequence"/>
</dbReference>
<dbReference type="EMBL" id="QUAB01000015">
    <property type="protein sequence ID" value="REJ07687.1"/>
    <property type="molecule type" value="Genomic_DNA"/>
</dbReference>
<comment type="caution">
    <text evidence="1">The sequence shown here is derived from an EMBL/GenBank/DDBJ whole genome shotgun (WGS) entry which is preliminary data.</text>
</comment>
<proteinExistence type="predicted"/>
<evidence type="ECO:0000313" key="2">
    <source>
        <dbReference type="Proteomes" id="UP000262172"/>
    </source>
</evidence>
<dbReference type="OrthoDB" id="3837855at2"/>
<evidence type="ECO:0000313" key="1">
    <source>
        <dbReference type="EMBL" id="REJ07687.1"/>
    </source>
</evidence>
<protein>
    <submittedName>
        <fullName evidence="1">Uncharacterized protein</fullName>
    </submittedName>
</protein>
<organism evidence="1 2">
    <name type="scientific">Microbacterium bovistercoris</name>
    <dbReference type="NCBI Taxonomy" id="2293570"/>
    <lineage>
        <taxon>Bacteria</taxon>
        <taxon>Bacillati</taxon>
        <taxon>Actinomycetota</taxon>
        <taxon>Actinomycetes</taxon>
        <taxon>Micrococcales</taxon>
        <taxon>Microbacteriaceae</taxon>
        <taxon>Microbacterium</taxon>
    </lineage>
</organism>
<sequence>MTLVEFLAAVKRAKRETVALAVLYWNERYGNKESMTAAEVKSAVVSARITNAKNINMADVLGKAGANVDVVGNTANGSKLWQLTETGRKSVRANHGLPENEPELEQSVGDLEKVVAKVTDPGAKSFLEEAVLCLRVDARRAAVVFVWVGAAADLKQRIWSHGASAVTTAFQKYLPKASLKTHDDLLKFQEVDILKVAQDLGIIDKAQHKILGQALDLRNQCGHPNKYWPGISKVKAHVEDVAGILWL</sequence>
<dbReference type="RefSeq" id="WP_116240931.1">
    <property type="nucleotide sequence ID" value="NZ_QUAB01000015.1"/>
</dbReference>
<accession>A0A371NX28</accession>
<reference evidence="1 2" key="1">
    <citation type="submission" date="2018-08" db="EMBL/GenBank/DDBJ databases">
        <title>Isolation, diversity and antifungal activity of Actinobacteria from cow dung.</title>
        <authorList>
            <person name="Ling L."/>
        </authorList>
    </citation>
    <scope>NUCLEOTIDE SEQUENCE [LARGE SCALE GENOMIC DNA]</scope>
    <source>
        <strain evidence="1 2">NEAU-LLE</strain>
    </source>
</reference>
<name>A0A371NX28_9MICO</name>
<keyword evidence="2" id="KW-1185">Reference proteome</keyword>